<dbReference type="EMBL" id="JAMSKV010000002">
    <property type="protein sequence ID" value="MCQ8277469.1"/>
    <property type="molecule type" value="Genomic_DNA"/>
</dbReference>
<evidence type="ECO:0000256" key="5">
    <source>
        <dbReference type="ARBA" id="ARBA00022679"/>
    </source>
</evidence>
<evidence type="ECO:0000256" key="9">
    <source>
        <dbReference type="ARBA" id="ARBA00047918"/>
    </source>
</evidence>
<dbReference type="InterPro" id="IPR046363">
    <property type="entry name" value="MS_N_TIM-barrel_dom"/>
</dbReference>
<feature type="binding site" evidence="10">
    <location>
        <position position="313"/>
    </location>
    <ligand>
        <name>acetyl-CoA</name>
        <dbReference type="ChEBI" id="CHEBI:57288"/>
    </ligand>
</feature>
<gene>
    <name evidence="10" type="primary">glcB</name>
    <name evidence="15" type="ORF">NFI95_03255</name>
</gene>
<feature type="domain" description="Malate synthase G alpha-beta insertion" evidence="13">
    <location>
        <begin position="163"/>
        <end position="234"/>
    </location>
</feature>
<dbReference type="Pfam" id="PF20656">
    <property type="entry name" value="MS_N"/>
    <property type="match status" value="1"/>
</dbReference>
<evidence type="ECO:0000259" key="14">
    <source>
        <dbReference type="Pfam" id="PF20659"/>
    </source>
</evidence>
<comment type="pathway">
    <text evidence="10">Carbohydrate metabolism; glyoxylate cycle; (S)-malate from isocitrate: step 2/2.</text>
</comment>
<comment type="similarity">
    <text evidence="10">Belongs to the malate synthase family. GlcB subfamily.</text>
</comment>
<reference evidence="15 16" key="1">
    <citation type="submission" date="2022-06" db="EMBL/GenBank/DDBJ databases">
        <title>Endosaccharibacter gen. nov., sp. nov., endophytic bacteria isolated from sugarcane.</title>
        <authorList>
            <person name="Pitiwittayakul N."/>
            <person name="Yukphan P."/>
            <person name="Charoenyingcharoen P."/>
            <person name="Tanasupawat S."/>
        </authorList>
    </citation>
    <scope>NUCLEOTIDE SEQUENCE [LARGE SCALE GENOMIC DNA]</scope>
    <source>
        <strain evidence="15 16">KSS8</strain>
    </source>
</reference>
<proteinExistence type="inferred from homology"/>
<feature type="active site" description="Proton acceptor" evidence="10">
    <location>
        <position position="340"/>
    </location>
</feature>
<feature type="binding site" evidence="10">
    <location>
        <begin position="454"/>
        <end position="457"/>
    </location>
    <ligand>
        <name>glyoxylate</name>
        <dbReference type="ChEBI" id="CHEBI:36655"/>
    </ligand>
</feature>
<evidence type="ECO:0000256" key="8">
    <source>
        <dbReference type="ARBA" id="ARBA00023097"/>
    </source>
</evidence>
<feature type="domain" description="Malate synthase TIM barrel" evidence="11">
    <location>
        <begin position="337"/>
        <end position="563"/>
    </location>
</feature>
<evidence type="ECO:0000256" key="6">
    <source>
        <dbReference type="ARBA" id="ARBA00022723"/>
    </source>
</evidence>
<feature type="binding site" evidence="10">
    <location>
        <position position="276"/>
    </location>
    <ligand>
        <name>acetyl-CoA</name>
        <dbReference type="ChEBI" id="CHEBI:57288"/>
    </ligand>
</feature>
<accession>A0ABT1W3M5</accession>
<evidence type="ECO:0000259" key="11">
    <source>
        <dbReference type="Pfam" id="PF01274"/>
    </source>
</evidence>
<comment type="catalytic activity">
    <reaction evidence="9 10">
        <text>glyoxylate + acetyl-CoA + H2O = (S)-malate + CoA + H(+)</text>
        <dbReference type="Rhea" id="RHEA:18181"/>
        <dbReference type="ChEBI" id="CHEBI:15377"/>
        <dbReference type="ChEBI" id="CHEBI:15378"/>
        <dbReference type="ChEBI" id="CHEBI:15589"/>
        <dbReference type="ChEBI" id="CHEBI:36655"/>
        <dbReference type="ChEBI" id="CHEBI:57287"/>
        <dbReference type="ChEBI" id="CHEBI:57288"/>
        <dbReference type="EC" id="2.3.3.9"/>
    </reaction>
</comment>
<feature type="binding site" evidence="10">
    <location>
        <position position="429"/>
    </location>
    <ligand>
        <name>glyoxylate</name>
        <dbReference type="ChEBI" id="CHEBI:36655"/>
    </ligand>
</feature>
<evidence type="ECO:0000256" key="4">
    <source>
        <dbReference type="ARBA" id="ARBA00022532"/>
    </source>
</evidence>
<dbReference type="SUPFAM" id="SSF51645">
    <property type="entry name" value="Malate synthase G"/>
    <property type="match status" value="1"/>
</dbReference>
<feature type="binding site" evidence="10">
    <location>
        <position position="538"/>
    </location>
    <ligand>
        <name>acetyl-CoA</name>
        <dbReference type="ChEBI" id="CHEBI:57288"/>
    </ligand>
</feature>
<keyword evidence="15" id="KW-0012">Acyltransferase</keyword>
<feature type="active site" description="Proton donor" evidence="10">
    <location>
        <position position="628"/>
    </location>
</feature>
<keyword evidence="6 10" id="KW-0479">Metal-binding</keyword>
<dbReference type="InterPro" id="IPR001465">
    <property type="entry name" value="Malate_synthase_TIM"/>
</dbReference>
<evidence type="ECO:0000256" key="3">
    <source>
        <dbReference type="ARBA" id="ARBA00022490"/>
    </source>
</evidence>
<evidence type="ECO:0000313" key="15">
    <source>
        <dbReference type="EMBL" id="MCQ8277469.1"/>
    </source>
</evidence>
<dbReference type="Pfam" id="PF20658">
    <property type="entry name" value="MSG_insertion"/>
    <property type="match status" value="1"/>
</dbReference>
<comment type="subcellular location">
    <subcellularLocation>
        <location evidence="10">Cytoplasm</location>
    </subcellularLocation>
</comment>
<dbReference type="NCBIfam" id="NF002825">
    <property type="entry name" value="PRK02999.1"/>
    <property type="match status" value="1"/>
</dbReference>
<dbReference type="GO" id="GO:0004474">
    <property type="term" value="F:malate synthase activity"/>
    <property type="evidence" value="ECO:0007669"/>
    <property type="project" value="UniProtKB-EC"/>
</dbReference>
<feature type="binding site" evidence="10">
    <location>
        <position position="119"/>
    </location>
    <ligand>
        <name>acetyl-CoA</name>
        <dbReference type="ChEBI" id="CHEBI:57288"/>
    </ligand>
</feature>
<feature type="binding site" evidence="10">
    <location>
        <position position="457"/>
    </location>
    <ligand>
        <name>Mg(2+)</name>
        <dbReference type="ChEBI" id="CHEBI:18420"/>
    </ligand>
</feature>
<name>A0ABT1W3M5_9PROT</name>
<dbReference type="EC" id="2.3.3.9" evidence="10"/>
<keyword evidence="3 10" id="KW-0963">Cytoplasm</keyword>
<keyword evidence="16" id="KW-1185">Reference proteome</keyword>
<dbReference type="InterPro" id="IPR048355">
    <property type="entry name" value="MS_C"/>
</dbReference>
<protein>
    <recommendedName>
        <fullName evidence="10">Malate synthase G</fullName>
        <ecNumber evidence="10">2.3.3.9</ecNumber>
    </recommendedName>
</protein>
<keyword evidence="4 10" id="KW-0816">Tricarboxylic acid cycle</keyword>
<comment type="cofactor">
    <cofactor evidence="1 10">
        <name>Mg(2+)</name>
        <dbReference type="ChEBI" id="CHEBI:18420"/>
    </cofactor>
</comment>
<dbReference type="Pfam" id="PF20659">
    <property type="entry name" value="MS_C"/>
    <property type="match status" value="1"/>
</dbReference>
<organism evidence="15 16">
    <name type="scientific">Endosaccharibacter trunci</name>
    <dbReference type="NCBI Taxonomy" id="2812733"/>
    <lineage>
        <taxon>Bacteria</taxon>
        <taxon>Pseudomonadati</taxon>
        <taxon>Pseudomonadota</taxon>
        <taxon>Alphaproteobacteria</taxon>
        <taxon>Acetobacterales</taxon>
        <taxon>Acetobacteraceae</taxon>
        <taxon>Endosaccharibacter</taxon>
    </lineage>
</organism>
<keyword evidence="7 10" id="KW-0460">Magnesium</keyword>
<evidence type="ECO:0000259" key="13">
    <source>
        <dbReference type="Pfam" id="PF20658"/>
    </source>
</evidence>
<keyword evidence="8 10" id="KW-0558">Oxidation</keyword>
<dbReference type="Pfam" id="PF01274">
    <property type="entry name" value="MS_TIM-barrel"/>
    <property type="match status" value="1"/>
</dbReference>
<dbReference type="Proteomes" id="UP001524587">
    <property type="component" value="Unassembled WGS sequence"/>
</dbReference>
<feature type="binding site" evidence="10">
    <location>
        <position position="429"/>
    </location>
    <ligand>
        <name>Mg(2+)</name>
        <dbReference type="ChEBI" id="CHEBI:18420"/>
    </ligand>
</feature>
<feature type="domain" description="Malate synthase C-terminal" evidence="14">
    <location>
        <begin position="589"/>
        <end position="694"/>
    </location>
</feature>
<dbReference type="InterPro" id="IPR011076">
    <property type="entry name" value="Malate_synth_sf"/>
</dbReference>
<feature type="modified residue" description="Cysteine sulfenic acid (-SOH)" evidence="10">
    <location>
        <position position="614"/>
    </location>
</feature>
<keyword evidence="5 10" id="KW-0808">Transferase</keyword>
<dbReference type="InterPro" id="IPR044856">
    <property type="entry name" value="Malate_synth_C_sf"/>
</dbReference>
<comment type="subunit">
    <text evidence="10">Monomer.</text>
</comment>
<dbReference type="PANTHER" id="PTHR42739">
    <property type="entry name" value="MALATE SYNTHASE G"/>
    <property type="match status" value="1"/>
</dbReference>
<dbReference type="InterPro" id="IPR048357">
    <property type="entry name" value="MSG_insertion"/>
</dbReference>
<evidence type="ECO:0000256" key="7">
    <source>
        <dbReference type="ARBA" id="ARBA00022842"/>
    </source>
</evidence>
<evidence type="ECO:0000256" key="10">
    <source>
        <dbReference type="HAMAP-Rule" id="MF_00641"/>
    </source>
</evidence>
<evidence type="ECO:0000256" key="2">
    <source>
        <dbReference type="ARBA" id="ARBA00022435"/>
    </source>
</evidence>
<evidence type="ECO:0000259" key="12">
    <source>
        <dbReference type="Pfam" id="PF20656"/>
    </source>
</evidence>
<comment type="function">
    <text evidence="10">Involved in the glycolate utilization. Catalyzes the condensation and subsequent hydrolysis of acetyl-coenzyme A (acetyl-CoA) and glyoxylate to form malate and CoA.</text>
</comment>
<dbReference type="HAMAP" id="MF_00641">
    <property type="entry name" value="Malate_synth_G"/>
    <property type="match status" value="1"/>
</dbReference>
<dbReference type="InterPro" id="IPR006253">
    <property type="entry name" value="Malate_synthG"/>
</dbReference>
<dbReference type="Gene3D" id="1.20.1220.12">
    <property type="entry name" value="Malate synthase, domain III"/>
    <property type="match status" value="1"/>
</dbReference>
<comment type="caution">
    <text evidence="10">Lacks conserved residue(s) required for the propagation of feature annotation.</text>
</comment>
<comment type="caution">
    <text evidence="15">The sequence shown here is derived from an EMBL/GenBank/DDBJ whole genome shotgun (WGS) entry which is preliminary data.</text>
</comment>
<evidence type="ECO:0000256" key="1">
    <source>
        <dbReference type="ARBA" id="ARBA00001946"/>
    </source>
</evidence>
<dbReference type="PANTHER" id="PTHR42739:SF1">
    <property type="entry name" value="MALATE SYNTHASE G"/>
    <property type="match status" value="1"/>
</dbReference>
<feature type="binding site" evidence="10">
    <location>
        <begin position="126"/>
        <end position="127"/>
    </location>
    <ligand>
        <name>acetyl-CoA</name>
        <dbReference type="ChEBI" id="CHEBI:57288"/>
    </ligand>
</feature>
<sequence length="723" mass="78091">MPDHADRVRRSSLTVDSAFARFVEAEVLPGTAIDPDRLWAGFASLVERFSPLIAEALSERDRLQAALDAYHRSGQGRSGASALPFLREIGYLVPEPAPFSVETSGVDDEIARIAGPQLVVPGSNARYALNAANARWGSLYDAFYGTDAVSETDFPRNPGPGLDPKRAAEVVRRGTLLLDECFPLETGSHADLKRYSVRNGGLVLEGASQTALRDPSHLAGHIGDAADPASILLKRNGLHVHLQFDRTHPVGRNAASGLSDIVLESAVSTIFDCEDSVAAVDAADKIAIYRNWLGLMRETLTARFEKNGRALDRRLSGPRRYIAPDGGELVLPGRSLLLVRHVGHHMFTDAVLGPDGAPVPEGLLDAVVTVLAALHDRASRRNSREGSIYVVKPKMHGPAEVALSVDIMGAVEQMLDLPPETIKLGIMDEERRTSANLAACIAAARKRVVFINTGFLDRTGDEIHSAMHLGPVVAKEAMRQADWIGAYEQRNVAIGLACGLSGRGQIGKGMWAAPDRMAAMLAEKIGHPRSGASTAWVPSPTAATLHALHYLSVSVADRQQALAGAVPAPLEMLLTPPMLDNAKPSEAAIARELDRNVQSILGYVVRWVDMGIGCSKVPDIDDVGLMEDRATLRISSQFLANWLLHGLIDRDAVLDSLRRVMRLVMRQNQADPDYRDLDTSEDGPAFRAACDLIFEGAETSGGYTEPALHRWRAATKRRMAAAA</sequence>
<dbReference type="RefSeq" id="WP_422862912.1">
    <property type="nucleotide sequence ID" value="NZ_JAMSKV010000002.1"/>
</dbReference>
<dbReference type="InterPro" id="IPR048356">
    <property type="entry name" value="MS_N"/>
</dbReference>
<feature type="binding site" evidence="10">
    <location>
        <position position="340"/>
    </location>
    <ligand>
        <name>glyoxylate</name>
        <dbReference type="ChEBI" id="CHEBI:36655"/>
    </ligand>
</feature>
<dbReference type="Gene3D" id="3.20.20.360">
    <property type="entry name" value="Malate synthase, domain 3"/>
    <property type="match status" value="2"/>
</dbReference>
<keyword evidence="2 10" id="KW-0329">Glyoxylate bypass</keyword>
<evidence type="ECO:0000313" key="16">
    <source>
        <dbReference type="Proteomes" id="UP001524587"/>
    </source>
</evidence>
<feature type="domain" description="Malate synthase N-terminal" evidence="12">
    <location>
        <begin position="19"/>
        <end position="74"/>
    </location>
</feature>